<dbReference type="Proteomes" id="UP000540423">
    <property type="component" value="Unassembled WGS sequence"/>
</dbReference>
<reference evidence="1 2" key="1">
    <citation type="submission" date="2020-08" db="EMBL/GenBank/DDBJ databases">
        <title>Genomic Encyclopedia of Type Strains, Phase IV (KMG-IV): sequencing the most valuable type-strain genomes for metagenomic binning, comparative biology and taxonomic classification.</title>
        <authorList>
            <person name="Goeker M."/>
        </authorList>
    </citation>
    <scope>NUCLEOTIDE SEQUENCE [LARGE SCALE GENOMIC DNA]</scope>
    <source>
        <strain evidence="1 2">DSM 40141</strain>
    </source>
</reference>
<name>A0A7X0HDG6_9ACTN</name>
<dbReference type="AlphaFoldDB" id="A0A7X0HDG6"/>
<dbReference type="EMBL" id="JACHEM010000004">
    <property type="protein sequence ID" value="MBB6435576.1"/>
    <property type="molecule type" value="Genomic_DNA"/>
</dbReference>
<dbReference type="RefSeq" id="WP_185029229.1">
    <property type="nucleotide sequence ID" value="NZ_BNBN01000007.1"/>
</dbReference>
<evidence type="ECO:0000313" key="2">
    <source>
        <dbReference type="Proteomes" id="UP000540423"/>
    </source>
</evidence>
<gene>
    <name evidence="1" type="ORF">HNQ79_002033</name>
</gene>
<protein>
    <submittedName>
        <fullName evidence="1">Uncharacterized protein</fullName>
    </submittedName>
</protein>
<accession>A0A7X0HDG6</accession>
<comment type="caution">
    <text evidence="1">The sequence shown here is derived from an EMBL/GenBank/DDBJ whole genome shotgun (WGS) entry which is preliminary data.</text>
</comment>
<organism evidence="1 2">
    <name type="scientific">Streptomyces candidus</name>
    <dbReference type="NCBI Taxonomy" id="67283"/>
    <lineage>
        <taxon>Bacteria</taxon>
        <taxon>Bacillati</taxon>
        <taxon>Actinomycetota</taxon>
        <taxon>Actinomycetes</taxon>
        <taxon>Kitasatosporales</taxon>
        <taxon>Streptomycetaceae</taxon>
        <taxon>Streptomyces</taxon>
    </lineage>
</organism>
<keyword evidence="2" id="KW-1185">Reference proteome</keyword>
<proteinExistence type="predicted"/>
<sequence>MLDFISRLCGPLLRVLFPPSGRHRPDVPGPRPARRDVVRRRLMVCRAALPLAPLGFSVAHGGVPLDLAARRSYQRQERVQTRLRRERRRALWLATYGIDVGPRVIHGMAVR</sequence>
<evidence type="ECO:0000313" key="1">
    <source>
        <dbReference type="EMBL" id="MBB6435576.1"/>
    </source>
</evidence>